<dbReference type="GO" id="GO:0016020">
    <property type="term" value="C:membrane"/>
    <property type="evidence" value="ECO:0007669"/>
    <property type="project" value="UniProtKB-SubCell"/>
</dbReference>
<evidence type="ECO:0000256" key="5">
    <source>
        <dbReference type="SAM" id="Phobius"/>
    </source>
</evidence>
<dbReference type="SMART" id="SM01417">
    <property type="entry name" value="Solute_trans_a"/>
    <property type="match status" value="1"/>
</dbReference>
<dbReference type="KEGG" id="fas:105271075"/>
<feature type="transmembrane region" description="Helical" evidence="5">
    <location>
        <begin position="109"/>
        <end position="127"/>
    </location>
</feature>
<evidence type="ECO:0000313" key="6">
    <source>
        <dbReference type="EMBL" id="JAG70157.1"/>
    </source>
</evidence>
<protein>
    <submittedName>
        <fullName evidence="8">Organic solute transporter alpha-like protein 3</fullName>
    </submittedName>
    <submittedName>
        <fullName evidence="6">Osta_0 protein</fullName>
    </submittedName>
</protein>
<feature type="transmembrane region" description="Helical" evidence="5">
    <location>
        <begin position="38"/>
        <end position="61"/>
    </location>
</feature>
<dbReference type="InterPro" id="IPR005178">
    <property type="entry name" value="Ostalpha/TMEM184C"/>
</dbReference>
<comment type="subcellular location">
    <subcellularLocation>
        <location evidence="1">Membrane</location>
        <topology evidence="1">Multi-pass membrane protein</topology>
    </subcellularLocation>
</comment>
<evidence type="ECO:0000313" key="8">
    <source>
        <dbReference type="RefSeq" id="XP_011310710.1"/>
    </source>
</evidence>
<sequence length="349" mass="39024">MENYLSTQEDTSNYNSYYLNLSCNDYEVPSSRDFLNSLGVFGTIFVSIGAILATATIGLTLEACSRLIYQVESKNYKTNCVFVLSVYPVASTCSLIALAIPRAQLLTEAVTQISLTISMYRLYLLLIDIGRRKVTGAPPMLLRVGPCCCWPCLPFPSIQLNEANLSWLQIIVMQFPIVQGIVYVIFLIMHLENPVIYGKYNVCLQPISISSILLALYGLNITFMSLKDINPELRLRLKATVTQMVLLFSKLQLAIIRALPAVGLFPCNPPITPQIYANFTYNALMLIEMLLLCYAARHLYTEQRLDKDPASAVPEEHRLKTELKSTNIVSHNNNNGVQLTVGVTNMGFQ</sequence>
<keyword evidence="2 5" id="KW-0812">Transmembrane</keyword>
<organism evidence="6">
    <name type="scientific">Fopius arisanus</name>
    <dbReference type="NCBI Taxonomy" id="64838"/>
    <lineage>
        <taxon>Eukaryota</taxon>
        <taxon>Metazoa</taxon>
        <taxon>Ecdysozoa</taxon>
        <taxon>Arthropoda</taxon>
        <taxon>Hexapoda</taxon>
        <taxon>Insecta</taxon>
        <taxon>Pterygota</taxon>
        <taxon>Neoptera</taxon>
        <taxon>Endopterygota</taxon>
        <taxon>Hymenoptera</taxon>
        <taxon>Apocrita</taxon>
        <taxon>Ichneumonoidea</taxon>
        <taxon>Braconidae</taxon>
        <taxon>Opiinae</taxon>
        <taxon>Fopius</taxon>
    </lineage>
</organism>
<evidence type="ECO:0000256" key="2">
    <source>
        <dbReference type="ARBA" id="ARBA00022692"/>
    </source>
</evidence>
<feature type="transmembrane region" description="Helical" evidence="5">
    <location>
        <begin position="81"/>
        <end position="103"/>
    </location>
</feature>
<feature type="transmembrane region" description="Helical" evidence="5">
    <location>
        <begin position="203"/>
        <end position="223"/>
    </location>
</feature>
<feature type="transmembrane region" description="Helical" evidence="5">
    <location>
        <begin position="167"/>
        <end position="191"/>
    </location>
</feature>
<keyword evidence="7" id="KW-1185">Reference proteome</keyword>
<keyword evidence="3 5" id="KW-1133">Transmembrane helix</keyword>
<reference evidence="8" key="2">
    <citation type="submission" date="2025-04" db="UniProtKB">
        <authorList>
            <consortium name="RefSeq"/>
        </authorList>
    </citation>
    <scope>IDENTIFICATION</scope>
    <source>
        <strain evidence="8">USDA-PBARC FA_bdor</strain>
        <tissue evidence="8">Whole organism</tissue>
    </source>
</reference>
<dbReference type="RefSeq" id="XP_011310710.1">
    <property type="nucleotide sequence ID" value="XM_011312408.1"/>
</dbReference>
<dbReference type="PANTHER" id="PTHR23423">
    <property type="entry name" value="ORGANIC SOLUTE TRANSPORTER-RELATED"/>
    <property type="match status" value="1"/>
</dbReference>
<reference evidence="6" key="1">
    <citation type="submission" date="2015-01" db="EMBL/GenBank/DDBJ databases">
        <title>Transcriptome Assembly of Fopius arisanus.</title>
        <authorList>
            <person name="Geib S."/>
        </authorList>
    </citation>
    <scope>NUCLEOTIDE SEQUENCE</scope>
</reference>
<evidence type="ECO:0000313" key="7">
    <source>
        <dbReference type="Proteomes" id="UP000694866"/>
    </source>
</evidence>
<gene>
    <name evidence="6" type="primary">osta_0</name>
    <name evidence="8" type="synonym">LOC105271075</name>
    <name evidence="6" type="ORF">g.13252</name>
</gene>
<dbReference type="EMBL" id="GBYB01000390">
    <property type="protein sequence ID" value="JAG70157.1"/>
    <property type="molecule type" value="Transcribed_RNA"/>
</dbReference>
<accession>A0A9R1TKA9</accession>
<feature type="transmembrane region" description="Helical" evidence="5">
    <location>
        <begin position="244"/>
        <end position="263"/>
    </location>
</feature>
<dbReference type="AlphaFoldDB" id="A0A0C9QXI6"/>
<name>A0A0C9QXI6_9HYME</name>
<dbReference type="Proteomes" id="UP000694866">
    <property type="component" value="Unplaced"/>
</dbReference>
<evidence type="ECO:0000256" key="3">
    <source>
        <dbReference type="ARBA" id="ARBA00022989"/>
    </source>
</evidence>
<feature type="transmembrane region" description="Helical" evidence="5">
    <location>
        <begin position="275"/>
        <end position="296"/>
    </location>
</feature>
<dbReference type="GeneID" id="105271075"/>
<dbReference type="Pfam" id="PF03619">
    <property type="entry name" value="Solute_trans_a"/>
    <property type="match status" value="1"/>
</dbReference>
<keyword evidence="4 5" id="KW-0472">Membrane</keyword>
<accession>A0A0C9QXI6</accession>
<proteinExistence type="predicted"/>
<evidence type="ECO:0000256" key="4">
    <source>
        <dbReference type="ARBA" id="ARBA00023136"/>
    </source>
</evidence>
<dbReference type="OrthoDB" id="5832279at2759"/>
<evidence type="ECO:0000256" key="1">
    <source>
        <dbReference type="ARBA" id="ARBA00004141"/>
    </source>
</evidence>